<comment type="similarity">
    <text evidence="1">Belongs to the LytR/CpsA/Psr (LCP) family.</text>
</comment>
<dbReference type="Gene3D" id="3.40.630.190">
    <property type="entry name" value="LCP protein"/>
    <property type="match status" value="1"/>
</dbReference>
<dbReference type="PATRIC" id="fig|665952.3.peg.1608"/>
<dbReference type="InterPro" id="IPR004474">
    <property type="entry name" value="LytR_CpsA_psr"/>
</dbReference>
<evidence type="ECO:0000256" key="3">
    <source>
        <dbReference type="ARBA" id="ARBA00022968"/>
    </source>
</evidence>
<protein>
    <recommendedName>
        <fullName evidence="5">Cell envelope-related transcriptional attenuator domain-containing protein</fullName>
    </recommendedName>
</protein>
<dbReference type="GO" id="GO:0071555">
    <property type="term" value="P:cell wall organization"/>
    <property type="evidence" value="ECO:0007669"/>
    <property type="project" value="UniProtKB-KW"/>
</dbReference>
<keyword evidence="7" id="KW-1185">Reference proteome</keyword>
<evidence type="ECO:0000256" key="1">
    <source>
        <dbReference type="ARBA" id="ARBA00006068"/>
    </source>
</evidence>
<keyword evidence="3" id="KW-0735">Signal-anchor</keyword>
<dbReference type="EMBL" id="ACWF01000085">
    <property type="protein sequence ID" value="EHL78254.1"/>
    <property type="molecule type" value="Genomic_DNA"/>
</dbReference>
<feature type="domain" description="Cell envelope-related transcriptional attenuator" evidence="5">
    <location>
        <begin position="76"/>
        <end position="224"/>
    </location>
</feature>
<dbReference type="InterPro" id="IPR050922">
    <property type="entry name" value="LytR/CpsA/Psr_CW_biosynth"/>
</dbReference>
<gene>
    <name evidence="6" type="ORF">HMPREF1015_01747</name>
</gene>
<keyword evidence="4" id="KW-0472">Membrane</keyword>
<evidence type="ECO:0000313" key="7">
    <source>
        <dbReference type="Proteomes" id="UP000011747"/>
    </source>
</evidence>
<reference evidence="6 7" key="1">
    <citation type="submission" date="2011-09" db="EMBL/GenBank/DDBJ databases">
        <title>The Genome Sequence of Bacillus smithii 7_3_47FAA.</title>
        <authorList>
            <consortium name="The Broad Institute Genome Sequencing Platform"/>
            <person name="Earl A."/>
            <person name="Ward D."/>
            <person name="Feldgarden M."/>
            <person name="Gevers D."/>
            <person name="Daigneault M."/>
            <person name="Strauss J."/>
            <person name="Allen-Vercoe E."/>
            <person name="Young S.K."/>
            <person name="Zeng Q."/>
            <person name="Gargeya S."/>
            <person name="Fitzgerald M."/>
            <person name="Haas B."/>
            <person name="Abouelleil A."/>
            <person name="Alvarado L."/>
            <person name="Arachchi H.M."/>
            <person name="Berlin A."/>
            <person name="Brown A."/>
            <person name="Chapman S.B."/>
            <person name="Chen Z."/>
            <person name="Dunbar C."/>
            <person name="Freedman E."/>
            <person name="Gearin G."/>
            <person name="Goldberg J."/>
            <person name="Griggs A."/>
            <person name="Gujja S."/>
            <person name="Heiman D."/>
            <person name="Howarth C."/>
            <person name="Larson L."/>
            <person name="Lui A."/>
            <person name="MacDonald P.J.P."/>
            <person name="Montmayeur A."/>
            <person name="Murphy C."/>
            <person name="Neiman D."/>
            <person name="Pearson M."/>
            <person name="Priest M."/>
            <person name="Roberts A."/>
            <person name="Saif S."/>
            <person name="Shea T."/>
            <person name="Shenoy N."/>
            <person name="Sisk P."/>
            <person name="Stolte C."/>
            <person name="Sykes S."/>
            <person name="Wortman J."/>
            <person name="Nusbaum C."/>
            <person name="Birren B."/>
        </authorList>
    </citation>
    <scope>NUCLEOTIDE SEQUENCE [LARGE SCALE GENOMIC DNA]</scope>
    <source>
        <strain evidence="6 7">7_3_47FAA</strain>
    </source>
</reference>
<keyword evidence="4" id="KW-1133">Transmembrane helix</keyword>
<dbReference type="Pfam" id="PF03816">
    <property type="entry name" value="LytR_cpsA_psr"/>
    <property type="match status" value="1"/>
</dbReference>
<keyword evidence="2" id="KW-0812">Transmembrane</keyword>
<accession>G9QKQ8</accession>
<proteinExistence type="inferred from homology"/>
<name>G9QKQ8_9BACI</name>
<dbReference type="Proteomes" id="UP000011747">
    <property type="component" value="Unassembled WGS sequence"/>
</dbReference>
<sequence>MLKKLLKILSIIVVLIVLGGGGYAYYLYHSAKEAADKMHQNIPFDNGRDQSDKTKKSEPISILLMGVDERKNDRGRSDTLIVMTLNPQKEKMQMVSIPRDTRTKIVGKGTMDKINHAYAFGGTKMAINTVEQFTGIPIDYFIRINMEALSGLVDAVGGITVDNHLDWYDEGYYKKGYHYKKGKIELDGPKALGYVRMRHLDPNGDFGRNQRERQVITAILHKATSISSVTHYQDILNTLGNNVKTNLTFQDMMNIRANYRSCLSNVENYEIKGTGQKINGIYYLIVPDEEKAKVTHMLKENLQSE</sequence>
<evidence type="ECO:0000256" key="2">
    <source>
        <dbReference type="ARBA" id="ARBA00022692"/>
    </source>
</evidence>
<dbReference type="AlphaFoldDB" id="G9QKQ8"/>
<dbReference type="NCBIfam" id="TIGR00350">
    <property type="entry name" value="lytR_cpsA_psr"/>
    <property type="match status" value="1"/>
</dbReference>
<comment type="caution">
    <text evidence="6">The sequence shown here is derived from an EMBL/GenBank/DDBJ whole genome shotgun (WGS) entry which is preliminary data.</text>
</comment>
<evidence type="ECO:0000259" key="5">
    <source>
        <dbReference type="Pfam" id="PF03816"/>
    </source>
</evidence>
<dbReference type="PANTHER" id="PTHR33392">
    <property type="entry name" value="POLYISOPRENYL-TEICHOIC ACID--PEPTIDOGLYCAN TEICHOIC ACID TRANSFERASE TAGU"/>
    <property type="match status" value="1"/>
</dbReference>
<evidence type="ECO:0000313" key="6">
    <source>
        <dbReference type="EMBL" id="EHL78254.1"/>
    </source>
</evidence>
<dbReference type="HOGENOM" id="CLU_016455_2_2_9"/>
<dbReference type="RefSeq" id="WP_003353925.1">
    <property type="nucleotide sequence ID" value="NZ_JH414751.1"/>
</dbReference>
<organism evidence="6 7">
    <name type="scientific">Bacillus smithii 7_3_47FAA</name>
    <dbReference type="NCBI Taxonomy" id="665952"/>
    <lineage>
        <taxon>Bacteria</taxon>
        <taxon>Bacillati</taxon>
        <taxon>Bacillota</taxon>
        <taxon>Bacilli</taxon>
        <taxon>Bacillales</taxon>
        <taxon>Bacillaceae</taxon>
        <taxon>Bacillus</taxon>
    </lineage>
</organism>
<evidence type="ECO:0000256" key="4">
    <source>
        <dbReference type="ARBA" id="ARBA00022989"/>
    </source>
</evidence>
<dbReference type="PANTHER" id="PTHR33392:SF6">
    <property type="entry name" value="POLYISOPRENYL-TEICHOIC ACID--PEPTIDOGLYCAN TEICHOIC ACID TRANSFERASE TAGU"/>
    <property type="match status" value="1"/>
</dbReference>